<dbReference type="PROSITE" id="PS00889">
    <property type="entry name" value="CNMP_BINDING_2"/>
    <property type="match status" value="1"/>
</dbReference>
<keyword evidence="2" id="KW-0418">Kinase</keyword>
<dbReference type="InterPro" id="IPR018488">
    <property type="entry name" value="cNMP-bd_CS"/>
</dbReference>
<reference evidence="2 3" key="1">
    <citation type="submission" date="2014-02" db="EMBL/GenBank/DDBJ databases">
        <title>The small core and large imbalanced accessory genome model reveals a collaborative survival strategy of Sorangium cellulosum strains in nature.</title>
        <authorList>
            <person name="Han K."/>
            <person name="Peng R."/>
            <person name="Blom J."/>
            <person name="Li Y.-Z."/>
        </authorList>
    </citation>
    <scope>NUCLEOTIDE SEQUENCE [LARGE SCALE GENOMIC DNA]</scope>
    <source>
        <strain evidence="2 3">So0157-25</strain>
    </source>
</reference>
<dbReference type="GO" id="GO:0005829">
    <property type="term" value="C:cytosol"/>
    <property type="evidence" value="ECO:0007669"/>
    <property type="project" value="TreeGrafter"/>
</dbReference>
<gene>
    <name evidence="2" type="ORF">BE08_12085</name>
</gene>
<dbReference type="CDD" id="cd00038">
    <property type="entry name" value="CAP_ED"/>
    <property type="match status" value="1"/>
</dbReference>
<dbReference type="PROSITE" id="PS50042">
    <property type="entry name" value="CNMP_BINDING_3"/>
    <property type="match status" value="1"/>
</dbReference>
<sequence>MSPRPAELVAQLRDIGLFGGLGDQVLQGLADTLELVELQPGSVAFREGDNGREMFVLLAGEMEVLKRSKRDVEARVAILGPSDWFGEMSILDVMPRSATVRAIAPSRLLRVTAHDLDALYRRDLRSYTLLVLNIAREMSRRLRVADSLLAELVANMLDEYARPRRPGI</sequence>
<dbReference type="InterPro" id="IPR000595">
    <property type="entry name" value="cNMP-bd_dom"/>
</dbReference>
<protein>
    <submittedName>
        <fullName evidence="2">Protein kinase</fullName>
    </submittedName>
</protein>
<dbReference type="InterPro" id="IPR018490">
    <property type="entry name" value="cNMP-bd_dom_sf"/>
</dbReference>
<keyword evidence="2" id="KW-0808">Transferase</keyword>
<evidence type="ECO:0000313" key="2">
    <source>
        <dbReference type="EMBL" id="KYF51220.1"/>
    </source>
</evidence>
<dbReference type="PRINTS" id="PR00103">
    <property type="entry name" value="CAMPKINASE"/>
</dbReference>
<dbReference type="Gene3D" id="2.60.120.10">
    <property type="entry name" value="Jelly Rolls"/>
    <property type="match status" value="1"/>
</dbReference>
<dbReference type="GO" id="GO:0003700">
    <property type="term" value="F:DNA-binding transcription factor activity"/>
    <property type="evidence" value="ECO:0007669"/>
    <property type="project" value="TreeGrafter"/>
</dbReference>
<comment type="caution">
    <text evidence="2">The sequence shown here is derived from an EMBL/GenBank/DDBJ whole genome shotgun (WGS) entry which is preliminary data.</text>
</comment>
<evidence type="ECO:0000259" key="1">
    <source>
        <dbReference type="PROSITE" id="PS50042"/>
    </source>
</evidence>
<dbReference type="PANTHER" id="PTHR24567:SF74">
    <property type="entry name" value="HTH-TYPE TRANSCRIPTIONAL REGULATOR ARCR"/>
    <property type="match status" value="1"/>
</dbReference>
<dbReference type="Proteomes" id="UP000075420">
    <property type="component" value="Unassembled WGS sequence"/>
</dbReference>
<feature type="domain" description="Cyclic nucleotide-binding" evidence="1">
    <location>
        <begin position="17"/>
        <end position="111"/>
    </location>
</feature>
<dbReference type="SUPFAM" id="SSF51206">
    <property type="entry name" value="cAMP-binding domain-like"/>
    <property type="match status" value="1"/>
</dbReference>
<dbReference type="PANTHER" id="PTHR24567">
    <property type="entry name" value="CRP FAMILY TRANSCRIPTIONAL REGULATORY PROTEIN"/>
    <property type="match status" value="1"/>
</dbReference>
<dbReference type="GO" id="GO:0016301">
    <property type="term" value="F:kinase activity"/>
    <property type="evidence" value="ECO:0007669"/>
    <property type="project" value="UniProtKB-KW"/>
</dbReference>
<dbReference type="InterPro" id="IPR014710">
    <property type="entry name" value="RmlC-like_jellyroll"/>
</dbReference>
<evidence type="ECO:0000313" key="3">
    <source>
        <dbReference type="Proteomes" id="UP000075420"/>
    </source>
</evidence>
<organism evidence="2 3">
    <name type="scientific">Sorangium cellulosum</name>
    <name type="common">Polyangium cellulosum</name>
    <dbReference type="NCBI Taxonomy" id="56"/>
    <lineage>
        <taxon>Bacteria</taxon>
        <taxon>Pseudomonadati</taxon>
        <taxon>Myxococcota</taxon>
        <taxon>Polyangia</taxon>
        <taxon>Polyangiales</taxon>
        <taxon>Polyangiaceae</taxon>
        <taxon>Sorangium</taxon>
    </lineage>
</organism>
<dbReference type="InterPro" id="IPR050397">
    <property type="entry name" value="Env_Response_Regulators"/>
</dbReference>
<dbReference type="AlphaFoldDB" id="A0A150P6C4"/>
<dbReference type="SMART" id="SM00100">
    <property type="entry name" value="cNMP"/>
    <property type="match status" value="1"/>
</dbReference>
<proteinExistence type="predicted"/>
<name>A0A150P6C4_SORCE</name>
<dbReference type="Pfam" id="PF00027">
    <property type="entry name" value="cNMP_binding"/>
    <property type="match status" value="1"/>
</dbReference>
<dbReference type="EMBL" id="JELY01002932">
    <property type="protein sequence ID" value="KYF51220.1"/>
    <property type="molecule type" value="Genomic_DNA"/>
</dbReference>
<accession>A0A150P6C4</accession>